<dbReference type="RefSeq" id="WP_176010092.1">
    <property type="nucleotide sequence ID" value="NZ_CP041372.2"/>
</dbReference>
<dbReference type="KEGG" id="psua:FLK61_36215"/>
<accession>A0A859FH10</accession>
<gene>
    <name evidence="1" type="ORF">FLK61_36215</name>
</gene>
<organism evidence="1 2">
    <name type="scientific">Paenalkalicoccus suaedae</name>
    <dbReference type="NCBI Taxonomy" id="2592382"/>
    <lineage>
        <taxon>Bacteria</taxon>
        <taxon>Bacillati</taxon>
        <taxon>Bacillota</taxon>
        <taxon>Bacilli</taxon>
        <taxon>Bacillales</taxon>
        <taxon>Bacillaceae</taxon>
        <taxon>Paenalkalicoccus</taxon>
    </lineage>
</organism>
<dbReference type="AlphaFoldDB" id="A0A859FH10"/>
<reference evidence="2" key="1">
    <citation type="submission" date="2019-07" db="EMBL/GenBank/DDBJ databases">
        <title>Bacillus alkalisoli sp. nov. isolated from saline soil.</title>
        <authorList>
            <person name="Sun J.-Q."/>
            <person name="Xu L."/>
        </authorList>
    </citation>
    <scope>NUCLEOTIDE SEQUENCE [LARGE SCALE GENOMIC DNA]</scope>
    <source>
        <strain evidence="2">M4U3P1</strain>
    </source>
</reference>
<proteinExistence type="predicted"/>
<sequence length="310" mass="36793">MAQLLKLSDYVSRYEIDMYRYPSRYVRLKKERWTRLKQDFDATRKGLDSLPLYHQYEEEDSLFKKAINRFRKKKTEDNIPLPTNENLRHKTLDELKLSFKEELFQFQLNWASSTVSEISPIKRAYEFDTLLQFLVKELPDTFFIMYEPVLYARKAPVEMDILIISPTDIWLLVPLKGSKDAIFTIESDRYWTKQENGVVEKFLHPSIRLKRMRTVLEQILEDVDHTLTIRQGIIAKDSFIDLPQASQRVQLIDKRTIQRFRQTLLKNQSPIKNAQLKVSDKLLMHSMTVSQSRLQEEIGEDTVENEGDIR</sequence>
<evidence type="ECO:0000313" key="1">
    <source>
        <dbReference type="EMBL" id="QKS72108.1"/>
    </source>
</evidence>
<evidence type="ECO:0000313" key="2">
    <source>
        <dbReference type="Proteomes" id="UP000318138"/>
    </source>
</evidence>
<name>A0A859FH10_9BACI</name>
<evidence type="ECO:0008006" key="3">
    <source>
        <dbReference type="Google" id="ProtNLM"/>
    </source>
</evidence>
<dbReference type="EMBL" id="CP041372">
    <property type="protein sequence ID" value="QKS72108.1"/>
    <property type="molecule type" value="Genomic_DNA"/>
</dbReference>
<dbReference type="Proteomes" id="UP000318138">
    <property type="component" value="Chromosome"/>
</dbReference>
<protein>
    <recommendedName>
        <fullName evidence="3">NERD domain-containing protein</fullName>
    </recommendedName>
</protein>
<keyword evidence="2" id="KW-1185">Reference proteome</keyword>